<keyword evidence="3" id="KW-0482">Metalloprotease</keyword>
<dbReference type="RefSeq" id="WP_249321335.1">
    <property type="nucleotide sequence ID" value="NZ_CP060632.1"/>
</dbReference>
<evidence type="ECO:0000256" key="1">
    <source>
        <dbReference type="SAM" id="Phobius"/>
    </source>
</evidence>
<evidence type="ECO:0000313" key="3">
    <source>
        <dbReference type="EMBL" id="QNL99761.1"/>
    </source>
</evidence>
<keyword evidence="3" id="KW-0645">Protease</keyword>
<dbReference type="GO" id="GO:0004175">
    <property type="term" value="F:endopeptidase activity"/>
    <property type="evidence" value="ECO:0007669"/>
    <property type="project" value="UniProtKB-ARBA"/>
</dbReference>
<proteinExistence type="predicted"/>
<dbReference type="EMBL" id="CP060632">
    <property type="protein sequence ID" value="QNL99761.1"/>
    <property type="molecule type" value="Genomic_DNA"/>
</dbReference>
<evidence type="ECO:0000259" key="2">
    <source>
        <dbReference type="Pfam" id="PF02517"/>
    </source>
</evidence>
<dbReference type="Proteomes" id="UP000515819">
    <property type="component" value="Chromosome"/>
</dbReference>
<keyword evidence="1" id="KW-0472">Membrane</keyword>
<feature type="transmembrane region" description="Helical" evidence="1">
    <location>
        <begin position="224"/>
        <end position="241"/>
    </location>
</feature>
<reference evidence="3 4" key="1">
    <citation type="submission" date="2020-08" db="EMBL/GenBank/DDBJ databases">
        <authorList>
            <person name="Liu C."/>
            <person name="Sun Q."/>
        </authorList>
    </citation>
    <scope>NUCLEOTIDE SEQUENCE [LARGE SCALE GENOMIC DNA]</scope>
    <source>
        <strain evidence="3 4">NSJ-4</strain>
    </source>
</reference>
<dbReference type="AlphaFoldDB" id="A0A7G9FMI0"/>
<protein>
    <submittedName>
        <fullName evidence="3">CPBP family intramembrane metalloprotease</fullName>
    </submittedName>
</protein>
<dbReference type="GO" id="GO:0006508">
    <property type="term" value="P:proteolysis"/>
    <property type="evidence" value="ECO:0007669"/>
    <property type="project" value="UniProtKB-KW"/>
</dbReference>
<gene>
    <name evidence="3" type="ORF">H9Q76_00145</name>
</gene>
<name>A0A7G9FMI0_9FIRM</name>
<dbReference type="InterPro" id="IPR003675">
    <property type="entry name" value="Rce1/LyrA-like_dom"/>
</dbReference>
<feature type="transmembrane region" description="Helical" evidence="1">
    <location>
        <begin position="272"/>
        <end position="291"/>
    </location>
</feature>
<feature type="transmembrane region" description="Helical" evidence="1">
    <location>
        <begin position="21"/>
        <end position="41"/>
    </location>
</feature>
<dbReference type="KEGG" id="wcp:H9Q76_00145"/>
<feature type="transmembrane region" description="Helical" evidence="1">
    <location>
        <begin position="248"/>
        <end position="266"/>
    </location>
</feature>
<keyword evidence="1" id="KW-1133">Transmembrane helix</keyword>
<feature type="transmembrane region" description="Helical" evidence="1">
    <location>
        <begin position="170"/>
        <end position="188"/>
    </location>
</feature>
<feature type="transmembrane region" description="Helical" evidence="1">
    <location>
        <begin position="200"/>
        <end position="218"/>
    </location>
</feature>
<feature type="domain" description="CAAX prenyl protease 2/Lysostaphin resistance protein A-like" evidence="2">
    <location>
        <begin position="170"/>
        <end position="256"/>
    </location>
</feature>
<dbReference type="GO" id="GO:0008237">
    <property type="term" value="F:metallopeptidase activity"/>
    <property type="evidence" value="ECO:0007669"/>
    <property type="project" value="UniProtKB-KW"/>
</dbReference>
<keyword evidence="3" id="KW-0378">Hydrolase</keyword>
<dbReference type="GO" id="GO:0080120">
    <property type="term" value="P:CAAX-box protein maturation"/>
    <property type="evidence" value="ECO:0007669"/>
    <property type="project" value="UniProtKB-ARBA"/>
</dbReference>
<accession>A0A7G9FMI0</accession>
<feature type="transmembrane region" description="Helical" evidence="1">
    <location>
        <begin position="71"/>
        <end position="90"/>
    </location>
</feature>
<evidence type="ECO:0000313" key="4">
    <source>
        <dbReference type="Proteomes" id="UP000515819"/>
    </source>
</evidence>
<sequence>MTRCKNQPAKLKDIIGSFTPFLIAVLAQYVLNFIDVAILFFKNMRSDEKSNSENTIGKILQMDYNQPMNQAYLVLAQHIVFLICFGVWYYRIFYRGNIVSTDESFEDNTKGRMKNIFSCVCSIRTPFLLLAGVAIQIMVDGILNLVSPLFPDTFAAYYELVSKTVGVNRAVPMMIATFVIAPIGEELFFRGVIMGYAKRYMPSAFAILFQGVLFGLYHGNIVQGIYACILGCLLGFVAYKANTLLASMILHFSINLSVLFIPSVWFEETVRCSIITAGALVLTVLFVWLAMRKKKETKNTEK</sequence>
<keyword evidence="1" id="KW-0812">Transmembrane</keyword>
<dbReference type="PANTHER" id="PTHR36435">
    <property type="entry name" value="SLR1288 PROTEIN"/>
    <property type="match status" value="1"/>
</dbReference>
<dbReference type="PANTHER" id="PTHR36435:SF1">
    <property type="entry name" value="CAAX AMINO TERMINAL PROTEASE FAMILY PROTEIN"/>
    <property type="match status" value="1"/>
</dbReference>
<dbReference type="Pfam" id="PF02517">
    <property type="entry name" value="Rce1-like"/>
    <property type="match status" value="1"/>
</dbReference>
<organism evidence="3 4">
    <name type="scientific">Wujia chipingensis</name>
    <dbReference type="NCBI Taxonomy" id="2763670"/>
    <lineage>
        <taxon>Bacteria</taxon>
        <taxon>Bacillati</taxon>
        <taxon>Bacillota</taxon>
        <taxon>Clostridia</taxon>
        <taxon>Lachnospirales</taxon>
        <taxon>Lachnospiraceae</taxon>
        <taxon>Wujia</taxon>
    </lineage>
</organism>
<keyword evidence="4" id="KW-1185">Reference proteome</keyword>
<dbReference type="InterPro" id="IPR052710">
    <property type="entry name" value="CAAX_protease"/>
</dbReference>